<evidence type="ECO:0000313" key="2">
    <source>
        <dbReference type="Proteomes" id="UP001497516"/>
    </source>
</evidence>
<dbReference type="PANTHER" id="PTHR46890:SF48">
    <property type="entry name" value="RNA-DIRECTED DNA POLYMERASE"/>
    <property type="match status" value="1"/>
</dbReference>
<keyword evidence="2" id="KW-1185">Reference proteome</keyword>
<evidence type="ECO:0000313" key="1">
    <source>
        <dbReference type="EMBL" id="CAL1387688.1"/>
    </source>
</evidence>
<dbReference type="Proteomes" id="UP001497516">
    <property type="component" value="Chromosome 5"/>
</dbReference>
<proteinExistence type="predicted"/>
<sequence length="152" mass="17156">MKPFQALGPDGLQAVFYQQTWRVVWKAMTDMALSFFENGTLPAAATESTLVLIPKVEKPEFVTQLRPISLNNVILKVVTKEMTSRMKPIMKKLISPRQISFIPGDKLQIISLLSRKSFIHCGSCRERGVTWWSRSIWRKPMTDSGGISCGTP</sequence>
<accession>A0AAV2EPQ5</accession>
<evidence type="ECO:0008006" key="3">
    <source>
        <dbReference type="Google" id="ProtNLM"/>
    </source>
</evidence>
<organism evidence="1 2">
    <name type="scientific">Linum trigynum</name>
    <dbReference type="NCBI Taxonomy" id="586398"/>
    <lineage>
        <taxon>Eukaryota</taxon>
        <taxon>Viridiplantae</taxon>
        <taxon>Streptophyta</taxon>
        <taxon>Embryophyta</taxon>
        <taxon>Tracheophyta</taxon>
        <taxon>Spermatophyta</taxon>
        <taxon>Magnoliopsida</taxon>
        <taxon>eudicotyledons</taxon>
        <taxon>Gunneridae</taxon>
        <taxon>Pentapetalae</taxon>
        <taxon>rosids</taxon>
        <taxon>fabids</taxon>
        <taxon>Malpighiales</taxon>
        <taxon>Linaceae</taxon>
        <taxon>Linum</taxon>
    </lineage>
</organism>
<name>A0AAV2EPQ5_9ROSI</name>
<gene>
    <name evidence="1" type="ORF">LTRI10_LOCUS28657</name>
</gene>
<dbReference type="InterPro" id="IPR052343">
    <property type="entry name" value="Retrotransposon-Effector_Assoc"/>
</dbReference>
<protein>
    <recommendedName>
        <fullName evidence="3">Reverse transcriptase domain-containing protein</fullName>
    </recommendedName>
</protein>
<dbReference type="EMBL" id="OZ034818">
    <property type="protein sequence ID" value="CAL1387688.1"/>
    <property type="molecule type" value="Genomic_DNA"/>
</dbReference>
<dbReference type="AlphaFoldDB" id="A0AAV2EPQ5"/>
<dbReference type="PANTHER" id="PTHR46890">
    <property type="entry name" value="NON-LTR RETROLELEMENT REVERSE TRANSCRIPTASE-LIKE PROTEIN-RELATED"/>
    <property type="match status" value="1"/>
</dbReference>
<reference evidence="1 2" key="1">
    <citation type="submission" date="2024-04" db="EMBL/GenBank/DDBJ databases">
        <authorList>
            <person name="Fracassetti M."/>
        </authorList>
    </citation>
    <scope>NUCLEOTIDE SEQUENCE [LARGE SCALE GENOMIC DNA]</scope>
</reference>